<comment type="subcellular location">
    <subcellularLocation>
        <location evidence="1">Membrane</location>
        <topology evidence="1">Multi-pass membrane protein</topology>
    </subcellularLocation>
</comment>
<evidence type="ECO:0000256" key="6">
    <source>
        <dbReference type="ARBA" id="ARBA00023136"/>
    </source>
</evidence>
<proteinExistence type="predicted"/>
<keyword evidence="6 9" id="KW-0472">Membrane</keyword>
<evidence type="ECO:0008006" key="12">
    <source>
        <dbReference type="Google" id="ProtNLM"/>
    </source>
</evidence>
<feature type="transmembrane region" description="Helical" evidence="9">
    <location>
        <begin position="12"/>
        <end position="32"/>
    </location>
</feature>
<evidence type="ECO:0000313" key="10">
    <source>
        <dbReference type="EMBL" id="KAJ9578507.1"/>
    </source>
</evidence>
<evidence type="ECO:0000256" key="9">
    <source>
        <dbReference type="SAM" id="Phobius"/>
    </source>
</evidence>
<protein>
    <recommendedName>
        <fullName evidence="12">Odorant receptor</fullName>
    </recommendedName>
</protein>
<dbReference type="PANTHER" id="PTHR21137">
    <property type="entry name" value="ODORANT RECEPTOR"/>
    <property type="match status" value="1"/>
</dbReference>
<keyword evidence="5 9" id="KW-1133">Transmembrane helix</keyword>
<reference evidence="10" key="1">
    <citation type="journal article" date="2023" name="IScience">
        <title>Live-bearing cockroach genome reveals convergent evolutionary mechanisms linked to viviparity in insects and beyond.</title>
        <authorList>
            <person name="Fouks B."/>
            <person name="Harrison M.C."/>
            <person name="Mikhailova A.A."/>
            <person name="Marchal E."/>
            <person name="English S."/>
            <person name="Carruthers M."/>
            <person name="Jennings E.C."/>
            <person name="Chiamaka E.L."/>
            <person name="Frigard R.A."/>
            <person name="Pippel M."/>
            <person name="Attardo G.M."/>
            <person name="Benoit J.B."/>
            <person name="Bornberg-Bauer E."/>
            <person name="Tobe S.S."/>
        </authorList>
    </citation>
    <scope>NUCLEOTIDE SEQUENCE</scope>
    <source>
        <strain evidence="10">Stay&amp;Tobe</strain>
    </source>
</reference>
<keyword evidence="11" id="KW-1185">Reference proteome</keyword>
<dbReference type="InterPro" id="IPR004117">
    <property type="entry name" value="7tm6_olfct_rcpt"/>
</dbReference>
<comment type="caution">
    <text evidence="10">The sequence shown here is derived from an EMBL/GenBank/DDBJ whole genome shotgun (WGS) entry which is preliminary data.</text>
</comment>
<evidence type="ECO:0000256" key="4">
    <source>
        <dbReference type="ARBA" id="ARBA00022725"/>
    </source>
</evidence>
<evidence type="ECO:0000256" key="2">
    <source>
        <dbReference type="ARBA" id="ARBA00022606"/>
    </source>
</evidence>
<feature type="transmembrane region" description="Helical" evidence="9">
    <location>
        <begin position="75"/>
        <end position="102"/>
    </location>
</feature>
<keyword evidence="8" id="KW-0807">Transducer</keyword>
<dbReference type="AlphaFoldDB" id="A0AAD7ZE61"/>
<accession>A0AAD7ZE61</accession>
<dbReference type="GO" id="GO:0007165">
    <property type="term" value="P:signal transduction"/>
    <property type="evidence" value="ECO:0007669"/>
    <property type="project" value="UniProtKB-KW"/>
</dbReference>
<evidence type="ECO:0000256" key="3">
    <source>
        <dbReference type="ARBA" id="ARBA00022692"/>
    </source>
</evidence>
<dbReference type="PANTHER" id="PTHR21137:SF44">
    <property type="entry name" value="ODORANT RECEPTOR 13A-RELATED"/>
    <property type="match status" value="1"/>
</dbReference>
<sequence length="337" mass="39202">MSKIKKQSTTFTYIFLAIYIAVIITWSCLPLSKKLIDTAAGETFAEDDVRIYQYYPVVTWLPKGVSKPPIYELYYLYHFSCLILVIGHYTACNMIFFFFMYYTAAHFELLLSCIEDIDNTFPERNISVTNICSQSMRSVNLLNKCNLTSYLKDNSEEYKITSDQNDGSTTTGDKNEIPSTEENRIIEHLRNCIKYHQAILEFSKEMNEFLSPLFLVYFLTSEFMMCLSVFQMNVNEGNGLVKFVMGVINVCSWPLFISWCGDYLIAKSNAIEKAVYGCRWYNRSERFKKLLLIKLMRAQHPVQCSAGKFFPVSLESFSEILNKVYAYFTIVKRMYES</sequence>
<name>A0AAD7ZE61_DIPPU</name>
<evidence type="ECO:0000313" key="11">
    <source>
        <dbReference type="Proteomes" id="UP001233999"/>
    </source>
</evidence>
<dbReference type="GO" id="GO:0005549">
    <property type="term" value="F:odorant binding"/>
    <property type="evidence" value="ECO:0007669"/>
    <property type="project" value="InterPro"/>
</dbReference>
<reference evidence="10" key="2">
    <citation type="submission" date="2023-05" db="EMBL/GenBank/DDBJ databases">
        <authorList>
            <person name="Fouks B."/>
        </authorList>
    </citation>
    <scope>NUCLEOTIDE SEQUENCE</scope>
    <source>
        <strain evidence="10">Stay&amp;Tobe</strain>
        <tissue evidence="10">Testes</tissue>
    </source>
</reference>
<dbReference type="GO" id="GO:0004984">
    <property type="term" value="F:olfactory receptor activity"/>
    <property type="evidence" value="ECO:0007669"/>
    <property type="project" value="InterPro"/>
</dbReference>
<evidence type="ECO:0000256" key="5">
    <source>
        <dbReference type="ARBA" id="ARBA00022989"/>
    </source>
</evidence>
<dbReference type="Proteomes" id="UP001233999">
    <property type="component" value="Unassembled WGS sequence"/>
</dbReference>
<dbReference type="EMBL" id="JASPKZ010008874">
    <property type="protein sequence ID" value="KAJ9578507.1"/>
    <property type="molecule type" value="Genomic_DNA"/>
</dbReference>
<evidence type="ECO:0000256" key="7">
    <source>
        <dbReference type="ARBA" id="ARBA00023170"/>
    </source>
</evidence>
<feature type="transmembrane region" description="Helical" evidence="9">
    <location>
        <begin position="209"/>
        <end position="231"/>
    </location>
</feature>
<evidence type="ECO:0000256" key="8">
    <source>
        <dbReference type="ARBA" id="ARBA00023224"/>
    </source>
</evidence>
<evidence type="ECO:0000256" key="1">
    <source>
        <dbReference type="ARBA" id="ARBA00004141"/>
    </source>
</evidence>
<keyword evidence="4" id="KW-0552">Olfaction</keyword>
<organism evidence="10 11">
    <name type="scientific">Diploptera punctata</name>
    <name type="common">Pacific beetle cockroach</name>
    <dbReference type="NCBI Taxonomy" id="6984"/>
    <lineage>
        <taxon>Eukaryota</taxon>
        <taxon>Metazoa</taxon>
        <taxon>Ecdysozoa</taxon>
        <taxon>Arthropoda</taxon>
        <taxon>Hexapoda</taxon>
        <taxon>Insecta</taxon>
        <taxon>Pterygota</taxon>
        <taxon>Neoptera</taxon>
        <taxon>Polyneoptera</taxon>
        <taxon>Dictyoptera</taxon>
        <taxon>Blattodea</taxon>
        <taxon>Blaberoidea</taxon>
        <taxon>Blaberidae</taxon>
        <taxon>Diplopterinae</taxon>
        <taxon>Diploptera</taxon>
    </lineage>
</organism>
<dbReference type="Pfam" id="PF02949">
    <property type="entry name" value="7tm_6"/>
    <property type="match status" value="1"/>
</dbReference>
<keyword evidence="7" id="KW-0675">Receptor</keyword>
<feature type="transmembrane region" description="Helical" evidence="9">
    <location>
        <begin position="243"/>
        <end position="265"/>
    </location>
</feature>
<keyword evidence="3 9" id="KW-0812">Transmembrane</keyword>
<keyword evidence="2" id="KW-0716">Sensory transduction</keyword>
<gene>
    <name evidence="10" type="ORF">L9F63_005236</name>
</gene>
<dbReference type="GO" id="GO:0005886">
    <property type="term" value="C:plasma membrane"/>
    <property type="evidence" value="ECO:0007669"/>
    <property type="project" value="TreeGrafter"/>
</dbReference>